<sequence>MKNFIYMIFMIKSYFVYKNHSGRIAAKEMIH</sequence>
<dbReference type="EMBL" id="CAADJZ010000001">
    <property type="protein sequence ID" value="VFT66716.1"/>
    <property type="molecule type" value="Genomic_DNA"/>
</dbReference>
<organism evidence="1 2">
    <name type="scientific">Escherichia coli</name>
    <dbReference type="NCBI Taxonomy" id="562"/>
    <lineage>
        <taxon>Bacteria</taxon>
        <taxon>Pseudomonadati</taxon>
        <taxon>Pseudomonadota</taxon>
        <taxon>Gammaproteobacteria</taxon>
        <taxon>Enterobacterales</taxon>
        <taxon>Enterobacteriaceae</taxon>
        <taxon>Escherichia</taxon>
    </lineage>
</organism>
<evidence type="ECO:0000313" key="1">
    <source>
        <dbReference type="EMBL" id="VFT66716.1"/>
    </source>
</evidence>
<proteinExistence type="predicted"/>
<dbReference type="AlphaFoldDB" id="A0A485J7Q0"/>
<accession>A0A485J7Q0</accession>
<protein>
    <submittedName>
        <fullName evidence="1">Uncharacterized protein</fullName>
    </submittedName>
</protein>
<reference evidence="1 2" key="1">
    <citation type="submission" date="2019-03" db="EMBL/GenBank/DDBJ databases">
        <authorList>
            <consortium name="Pathogen Informatics"/>
        </authorList>
    </citation>
    <scope>NUCLEOTIDE SEQUENCE [LARGE SCALE GENOMIC DNA]</scope>
    <source>
        <strain evidence="1 2">NCTC10974</strain>
    </source>
</reference>
<gene>
    <name evidence="1" type="ORF">NCTC10974_00131</name>
</gene>
<evidence type="ECO:0000313" key="2">
    <source>
        <dbReference type="Proteomes" id="UP000358010"/>
    </source>
</evidence>
<dbReference type="Proteomes" id="UP000358010">
    <property type="component" value="Unassembled WGS sequence"/>
</dbReference>
<name>A0A485J7Q0_ECOLX</name>